<feature type="region of interest" description="Disordered" evidence="7">
    <location>
        <begin position="50"/>
        <end position="70"/>
    </location>
</feature>
<dbReference type="InterPro" id="IPR006311">
    <property type="entry name" value="TAT_signal"/>
</dbReference>
<evidence type="ECO:0000256" key="3">
    <source>
        <dbReference type="ARBA" id="ARBA00012556"/>
    </source>
</evidence>
<dbReference type="PANTHER" id="PTHR34983:SF1">
    <property type="entry name" value="ARABINOGALACTAN ENDO-BETA-1,4-GALACTANASE A"/>
    <property type="match status" value="1"/>
</dbReference>
<keyword evidence="5 6" id="KW-0326">Glycosidase</keyword>
<evidence type="ECO:0000256" key="5">
    <source>
        <dbReference type="ARBA" id="ARBA00023295"/>
    </source>
</evidence>
<dbReference type="InterPro" id="IPR011683">
    <property type="entry name" value="Glyco_hydro_53"/>
</dbReference>
<comment type="similarity">
    <text evidence="2 6">Belongs to the glycosyl hydrolase 53 family.</text>
</comment>
<evidence type="ECO:0000256" key="4">
    <source>
        <dbReference type="ARBA" id="ARBA00022801"/>
    </source>
</evidence>
<keyword evidence="4 6" id="KW-0378">Hydrolase</keyword>
<dbReference type="EMBL" id="BAAALT010000077">
    <property type="protein sequence ID" value="GAA1805323.1"/>
    <property type="molecule type" value="Genomic_DNA"/>
</dbReference>
<evidence type="ECO:0000313" key="9">
    <source>
        <dbReference type="Proteomes" id="UP001500218"/>
    </source>
</evidence>
<evidence type="ECO:0000256" key="2">
    <source>
        <dbReference type="ARBA" id="ARBA00010687"/>
    </source>
</evidence>
<gene>
    <name evidence="8" type="ORF">GCM10009682_28970</name>
</gene>
<evidence type="ECO:0000313" key="8">
    <source>
        <dbReference type="EMBL" id="GAA1805323.1"/>
    </source>
</evidence>
<dbReference type="Gene3D" id="2.60.120.260">
    <property type="entry name" value="Galactose-binding domain-like"/>
    <property type="match status" value="1"/>
</dbReference>
<protein>
    <recommendedName>
        <fullName evidence="3 6">Arabinogalactan endo-beta-1,4-galactanase</fullName>
        <ecNumber evidence="3 6">3.2.1.89</ecNumber>
    </recommendedName>
</protein>
<dbReference type="SUPFAM" id="SSF51445">
    <property type="entry name" value="(Trans)glycosidases"/>
    <property type="match status" value="1"/>
</dbReference>
<dbReference type="RefSeq" id="WP_344130992.1">
    <property type="nucleotide sequence ID" value="NZ_BAAALT010000077.1"/>
</dbReference>
<sequence length="538" mass="57269">MSDSTTSPTPPTARRRRVPRRLLALGAALATAATVLVAAPWATAASTLTNPGFDSNGASQTPTGWSESGTVAASKSEYGGRNGGYHLAHWASAAYTVETTQTLTGLTAGTYTMTAWTRSSGGQGASYISLRNCGSSEVMVYIPTSTSSWTQISGSINVTSAGNCTVVIRSRANANNWINVDDVTFTRSGSTGGGSSTISIRGVDLSALKKNEDKGALYYDANGNRGDAITILRNGGANYARLKVWVNPADGYNNKARVLTMASRIKAAGMKLLVDFHYSDSWADPGHQTKPAAWSGYSFAQLRDAVYNHTYDVLNALRNQGTTADMVQVGNELNAGMLLPDGTSQNFYNLGQLLKSGINAVKAVNTGTRVMLHLAEGGNNSLFRWWFDGVVGQGVQFDVIGASYYPYWHGSLSGLQANLNDMATRYNKDVVVVETAYGFTTAQKDAHENIFNSSLASAGGFPASAQGQVDELKAVYNVVRNVPNNRGLGVFYWEPAWTAVAGNGWDPTNPNSGNAWENQAMFDYNSRALPVVAVLGTA</sequence>
<reference evidence="9" key="1">
    <citation type="journal article" date="2019" name="Int. J. Syst. Evol. Microbiol.">
        <title>The Global Catalogue of Microorganisms (GCM) 10K type strain sequencing project: providing services to taxonomists for standard genome sequencing and annotation.</title>
        <authorList>
            <consortium name="The Broad Institute Genomics Platform"/>
            <consortium name="The Broad Institute Genome Sequencing Center for Infectious Disease"/>
            <person name="Wu L."/>
            <person name="Ma J."/>
        </authorList>
    </citation>
    <scope>NUCLEOTIDE SEQUENCE [LARGE SCALE GENOMIC DNA]</scope>
    <source>
        <strain evidence="9">JCM 13250</strain>
    </source>
</reference>
<dbReference type="PROSITE" id="PS51318">
    <property type="entry name" value="TAT"/>
    <property type="match status" value="1"/>
</dbReference>
<proteinExistence type="inferred from homology"/>
<dbReference type="Pfam" id="PF07745">
    <property type="entry name" value="Glyco_hydro_53"/>
    <property type="match status" value="1"/>
</dbReference>
<comment type="catalytic activity">
    <reaction evidence="1 6">
        <text>The enzyme specifically hydrolyzes (1-&gt;4)-beta-D-galactosidic linkages in type I arabinogalactans.</text>
        <dbReference type="EC" id="3.2.1.89"/>
    </reaction>
</comment>
<dbReference type="PANTHER" id="PTHR34983">
    <property type="entry name" value="ARABINOGALACTAN ENDO-BETA-1,4-GALACTANASE A"/>
    <property type="match status" value="1"/>
</dbReference>
<evidence type="ECO:0000256" key="7">
    <source>
        <dbReference type="SAM" id="MobiDB-lite"/>
    </source>
</evidence>
<dbReference type="GO" id="GO:0016787">
    <property type="term" value="F:hydrolase activity"/>
    <property type="evidence" value="ECO:0007669"/>
    <property type="project" value="UniProtKB-KW"/>
</dbReference>
<feature type="signal peptide" evidence="6">
    <location>
        <begin position="1"/>
        <end position="44"/>
    </location>
</feature>
<comment type="caution">
    <text evidence="8">The sequence shown here is derived from an EMBL/GenBank/DDBJ whole genome shotgun (WGS) entry which is preliminary data.</text>
</comment>
<accession>A0ABP4YA17</accession>
<dbReference type="Proteomes" id="UP001500218">
    <property type="component" value="Unassembled WGS sequence"/>
</dbReference>
<organism evidence="8 9">
    <name type="scientific">Luedemannella flava</name>
    <dbReference type="NCBI Taxonomy" id="349316"/>
    <lineage>
        <taxon>Bacteria</taxon>
        <taxon>Bacillati</taxon>
        <taxon>Actinomycetota</taxon>
        <taxon>Actinomycetes</taxon>
        <taxon>Micromonosporales</taxon>
        <taxon>Micromonosporaceae</taxon>
        <taxon>Luedemannella</taxon>
    </lineage>
</organism>
<keyword evidence="6" id="KW-0732">Signal</keyword>
<dbReference type="EC" id="3.2.1.89" evidence="3 6"/>
<name>A0ABP4YA17_9ACTN</name>
<evidence type="ECO:0000256" key="6">
    <source>
        <dbReference type="RuleBase" id="RU361192"/>
    </source>
</evidence>
<dbReference type="InterPro" id="IPR017853">
    <property type="entry name" value="GH"/>
</dbReference>
<feature type="chain" id="PRO_5044963960" description="Arabinogalactan endo-beta-1,4-galactanase" evidence="6">
    <location>
        <begin position="45"/>
        <end position="538"/>
    </location>
</feature>
<evidence type="ECO:0000256" key="1">
    <source>
        <dbReference type="ARBA" id="ARBA00001695"/>
    </source>
</evidence>
<dbReference type="Gene3D" id="3.20.20.80">
    <property type="entry name" value="Glycosidases"/>
    <property type="match status" value="1"/>
</dbReference>
<keyword evidence="9" id="KW-1185">Reference proteome</keyword>